<organism evidence="1 2">
    <name type="scientific">Corynebacterium lipophilum</name>
    <dbReference type="NCBI Taxonomy" id="2804918"/>
    <lineage>
        <taxon>Bacteria</taxon>
        <taxon>Bacillati</taxon>
        <taxon>Actinomycetota</taxon>
        <taxon>Actinomycetes</taxon>
        <taxon>Mycobacteriales</taxon>
        <taxon>Corynebacteriaceae</taxon>
        <taxon>Corynebacterium</taxon>
    </lineage>
</organism>
<dbReference type="InterPro" id="IPR019660">
    <property type="entry name" value="Put_sensory_transdc_reg_YbjN"/>
</dbReference>
<evidence type="ECO:0000313" key="2">
    <source>
        <dbReference type="Proteomes" id="UP001205920"/>
    </source>
</evidence>
<proteinExistence type="predicted"/>
<dbReference type="EMBL" id="JAEUWV010000001">
    <property type="protein sequence ID" value="MCO6393636.1"/>
    <property type="molecule type" value="Genomic_DNA"/>
</dbReference>
<dbReference type="Proteomes" id="UP001205920">
    <property type="component" value="Unassembled WGS sequence"/>
</dbReference>
<gene>
    <name evidence="1" type="ORF">JMN37_01365</name>
</gene>
<keyword evidence="2" id="KW-1185">Reference proteome</keyword>
<reference evidence="1 2" key="1">
    <citation type="submission" date="2021-01" db="EMBL/GenBank/DDBJ databases">
        <title>Identification and Characterization of Corynebacterium sp.</title>
        <authorList>
            <person name="Luo Q."/>
            <person name="Qu P."/>
            <person name="Chen Q."/>
        </authorList>
    </citation>
    <scope>NUCLEOTIDE SEQUENCE [LARGE SCALE GENOMIC DNA]</scope>
    <source>
        <strain evidence="1 2">MC-18</strain>
    </source>
</reference>
<dbReference type="Pfam" id="PF10722">
    <property type="entry name" value="YbjN"/>
    <property type="match status" value="1"/>
</dbReference>
<comment type="caution">
    <text evidence="1">The sequence shown here is derived from an EMBL/GenBank/DDBJ whole genome shotgun (WGS) entry which is preliminary data.</text>
</comment>
<protein>
    <submittedName>
        <fullName evidence="1">YbjN domain-containing protein</fullName>
    </submittedName>
</protein>
<dbReference type="AlphaFoldDB" id="A0AAW5HV05"/>
<evidence type="ECO:0000313" key="1">
    <source>
        <dbReference type="EMBL" id="MCO6393636.1"/>
    </source>
</evidence>
<accession>A0AAW5HV05</accession>
<name>A0AAW5HV05_9CORY</name>
<sequence length="131" mass="14121">MRGHGIELSDDPTGRVAHANLNDFHVLFVLLDTVLIVRADAETDVPSDSTDPSLYLAANQTNSSLLGCRAVVANRGETLVVRSESEIHVAAGMTDEQLSSALRRSVDQVLYAQNMMKVLSETIAEAAQRGN</sequence>